<reference evidence="4" key="1">
    <citation type="submission" date="2018-03" db="EMBL/GenBank/DDBJ databases">
        <authorList>
            <person name="Nunes O.C."/>
            <person name="Lopes A.R."/>
            <person name="Froufe H."/>
            <person name="Munoz-Merida A."/>
            <person name="Barroso C."/>
            <person name="Egas C."/>
        </authorList>
    </citation>
    <scope>NUCLEOTIDE SEQUENCE</scope>
    <source>
        <strain evidence="4">ON4</strain>
    </source>
</reference>
<dbReference type="PROSITE" id="PS50977">
    <property type="entry name" value="HTH_TETR_2"/>
    <property type="match status" value="1"/>
</dbReference>
<dbReference type="Proteomes" id="UP001170379">
    <property type="component" value="Unassembled WGS sequence"/>
</dbReference>
<dbReference type="EMBL" id="PXVD01000010">
    <property type="protein sequence ID" value="MDJ1371233.1"/>
    <property type="molecule type" value="Genomic_DNA"/>
</dbReference>
<organism evidence="4 5">
    <name type="scientific">Gulosibacter molinativorax</name>
    <dbReference type="NCBI Taxonomy" id="256821"/>
    <lineage>
        <taxon>Bacteria</taxon>
        <taxon>Bacillati</taxon>
        <taxon>Actinomycetota</taxon>
        <taxon>Actinomycetes</taxon>
        <taxon>Micrococcales</taxon>
        <taxon>Microbacteriaceae</taxon>
        <taxon>Gulosibacter</taxon>
    </lineage>
</organism>
<comment type="caution">
    <text evidence="4">The sequence shown here is derived from an EMBL/GenBank/DDBJ whole genome shotgun (WGS) entry which is preliminary data.</text>
</comment>
<keyword evidence="5" id="KW-1185">Reference proteome</keyword>
<evidence type="ECO:0000256" key="2">
    <source>
        <dbReference type="PROSITE-ProRule" id="PRU00335"/>
    </source>
</evidence>
<feature type="domain" description="HTH tetR-type" evidence="3">
    <location>
        <begin position="24"/>
        <end position="83"/>
    </location>
</feature>
<proteinExistence type="predicted"/>
<dbReference type="RefSeq" id="WP_026936864.1">
    <property type="nucleotide sequence ID" value="NZ_CP028426.1"/>
</dbReference>
<dbReference type="SUPFAM" id="SSF46689">
    <property type="entry name" value="Homeodomain-like"/>
    <property type="match status" value="1"/>
</dbReference>
<gene>
    <name evidence="4" type="ORF">C7K25_07605</name>
</gene>
<evidence type="ECO:0000259" key="3">
    <source>
        <dbReference type="PROSITE" id="PS50977"/>
    </source>
</evidence>
<dbReference type="InterPro" id="IPR001647">
    <property type="entry name" value="HTH_TetR"/>
</dbReference>
<evidence type="ECO:0000256" key="1">
    <source>
        <dbReference type="ARBA" id="ARBA00023125"/>
    </source>
</evidence>
<dbReference type="InterPro" id="IPR009057">
    <property type="entry name" value="Homeodomain-like_sf"/>
</dbReference>
<sequence length="205" mass="22012">MSTPSGALSERRVTLADTNDPRAIATRQALLDAFIQQVTSRTTGCSVTAISKAAGVARSTFYTHFATVDELAAAAVGAALTAAVPDDTERRSTHELDRATITELGVRELVSATQATRGLILGAIANSSRNALQPLLVTRVADAVRQVLFTEHPESAPVDAELQANYIAAGTVQVLLDWVERGVPDVERLIEQITYLLPEWMKQES</sequence>
<evidence type="ECO:0000313" key="5">
    <source>
        <dbReference type="Proteomes" id="UP001170379"/>
    </source>
</evidence>
<reference evidence="4" key="2">
    <citation type="journal article" date="2022" name="Sci. Rep.">
        <title>In silico prediction of the enzymes involved in the degradation of the herbicide molinate by Gulosibacter molinativorax ON4T.</title>
        <authorList>
            <person name="Lopes A.R."/>
            <person name="Bunin E."/>
            <person name="Viana A.T."/>
            <person name="Froufe H."/>
            <person name="Munoz-Merida A."/>
            <person name="Pinho D."/>
            <person name="Figueiredo J."/>
            <person name="Barroso C."/>
            <person name="Vaz-Moreira I."/>
            <person name="Bellanger X."/>
            <person name="Egas C."/>
            <person name="Nunes O.C."/>
        </authorList>
    </citation>
    <scope>NUCLEOTIDE SEQUENCE</scope>
    <source>
        <strain evidence="4">ON4</strain>
    </source>
</reference>
<dbReference type="Gene3D" id="1.10.357.10">
    <property type="entry name" value="Tetracycline Repressor, domain 2"/>
    <property type="match status" value="1"/>
</dbReference>
<evidence type="ECO:0000313" key="4">
    <source>
        <dbReference type="EMBL" id="MDJ1371233.1"/>
    </source>
</evidence>
<accession>A0ABT7C7X4</accession>
<feature type="DNA-binding region" description="H-T-H motif" evidence="2">
    <location>
        <begin position="46"/>
        <end position="65"/>
    </location>
</feature>
<keyword evidence="1 2" id="KW-0238">DNA-binding</keyword>
<name>A0ABT7C7X4_9MICO</name>
<protein>
    <recommendedName>
        <fullName evidence="3">HTH tetR-type domain-containing protein</fullName>
    </recommendedName>
</protein>